<comment type="caution">
    <text evidence="7">The sequence shown here is derived from an EMBL/GenBank/DDBJ whole genome shotgun (WGS) entry which is preliminary data.</text>
</comment>
<evidence type="ECO:0000313" key="7">
    <source>
        <dbReference type="EMBL" id="ORY92631.1"/>
    </source>
</evidence>
<dbReference type="AlphaFoldDB" id="A0A1Y2G3W4"/>
<evidence type="ECO:0000256" key="5">
    <source>
        <dbReference type="ARBA" id="ARBA00023136"/>
    </source>
</evidence>
<proteinExistence type="predicted"/>
<dbReference type="InterPro" id="IPR016181">
    <property type="entry name" value="Acyl_CoA_acyltransferase"/>
</dbReference>
<accession>A0A1Y2G3W4</accession>
<evidence type="ECO:0000256" key="2">
    <source>
        <dbReference type="ARBA" id="ARBA00022475"/>
    </source>
</evidence>
<keyword evidence="3" id="KW-0812">Transmembrane</keyword>
<protein>
    <recommendedName>
        <fullName evidence="6">Phosphatidylglycerol lysyltransferase C-terminal domain-containing protein</fullName>
    </recommendedName>
</protein>
<evidence type="ECO:0000256" key="3">
    <source>
        <dbReference type="ARBA" id="ARBA00022692"/>
    </source>
</evidence>
<comment type="subcellular location">
    <subcellularLocation>
        <location evidence="1">Cell membrane</location>
        <topology evidence="1">Multi-pass membrane protein</topology>
    </subcellularLocation>
</comment>
<dbReference type="OrthoDB" id="372395at2759"/>
<dbReference type="GO" id="GO:0005886">
    <property type="term" value="C:plasma membrane"/>
    <property type="evidence" value="ECO:0007669"/>
    <property type="project" value="UniProtKB-SubCell"/>
</dbReference>
<evidence type="ECO:0000256" key="1">
    <source>
        <dbReference type="ARBA" id="ARBA00004651"/>
    </source>
</evidence>
<sequence>MVSPQHIHPPPNVFAGVPGTRMPSIIGKIPHQPEKPIEVKPDDPLFVAEDKADLPPLIAFYGSASATTWLEDRYLIWRGEGTTSDNPKVQGYLKYNHHAFAWGDPLCLETKEARKAVAEEMVAWAKKKHLHLVWCCVTEEFAEVLAEGVNGVGWSTLSCIQEDVLHPATVKLDSHDVKHNIRRAQKESVNVEELRLWEPDFMPDPKTKQIIEEGIEAWRANRKGRQIASASLLPWLDANNRRYYVARVPGKIVGLCILSPIAHDSYQIKNAIAFPDAPKGTSELLLSRVIDEMRAEGKNGLTFGTSAMSELHPEANLGGWRVNMMKKGYRMINKKTGLNKRAEFRAKFESEQEPLYVCFPPHGFGWSGVLALMKMMRA</sequence>
<name>A0A1Y2G3W4_9BASI</name>
<feature type="domain" description="Phosphatidylglycerol lysyltransferase C-terminal" evidence="6">
    <location>
        <begin position="92"/>
        <end position="359"/>
    </location>
</feature>
<evidence type="ECO:0000259" key="6">
    <source>
        <dbReference type="Pfam" id="PF09924"/>
    </source>
</evidence>
<dbReference type="Pfam" id="PF09924">
    <property type="entry name" value="LPG_synthase_C"/>
    <property type="match status" value="1"/>
</dbReference>
<dbReference type="InParanoid" id="A0A1Y2G3W4"/>
<dbReference type="SUPFAM" id="SSF55729">
    <property type="entry name" value="Acyl-CoA N-acyltransferases (Nat)"/>
    <property type="match status" value="1"/>
</dbReference>
<dbReference type="Proteomes" id="UP000193467">
    <property type="component" value="Unassembled WGS sequence"/>
</dbReference>
<keyword evidence="5" id="KW-0472">Membrane</keyword>
<dbReference type="PANTHER" id="PTHR34697">
    <property type="entry name" value="PHOSPHATIDYLGLYCEROL LYSYLTRANSFERASE"/>
    <property type="match status" value="1"/>
</dbReference>
<keyword evidence="4" id="KW-1133">Transmembrane helix</keyword>
<dbReference type="InterPro" id="IPR051211">
    <property type="entry name" value="PG_lysyltransferase"/>
</dbReference>
<dbReference type="PANTHER" id="PTHR34697:SF2">
    <property type="entry name" value="PHOSPHATIDYLGLYCEROL LYSYLTRANSFERASE"/>
    <property type="match status" value="1"/>
</dbReference>
<dbReference type="GO" id="GO:0055091">
    <property type="term" value="P:phospholipid homeostasis"/>
    <property type="evidence" value="ECO:0007669"/>
    <property type="project" value="TreeGrafter"/>
</dbReference>
<reference evidence="7 8" key="1">
    <citation type="submission" date="2016-07" db="EMBL/GenBank/DDBJ databases">
        <title>Pervasive Adenine N6-methylation of Active Genes in Fungi.</title>
        <authorList>
            <consortium name="DOE Joint Genome Institute"/>
            <person name="Mondo S.J."/>
            <person name="Dannebaum R.O."/>
            <person name="Kuo R.C."/>
            <person name="Labutti K."/>
            <person name="Haridas S."/>
            <person name="Kuo A."/>
            <person name="Salamov A."/>
            <person name="Ahrendt S.R."/>
            <person name="Lipzen A."/>
            <person name="Sullivan W."/>
            <person name="Andreopoulos W.B."/>
            <person name="Clum A."/>
            <person name="Lindquist E."/>
            <person name="Daum C."/>
            <person name="Ramamoorthy G.K."/>
            <person name="Gryganskyi A."/>
            <person name="Culley D."/>
            <person name="Magnuson J.K."/>
            <person name="James T.Y."/>
            <person name="O'Malley M.A."/>
            <person name="Stajich J.E."/>
            <person name="Spatafora J.W."/>
            <person name="Visel A."/>
            <person name="Grigoriev I.V."/>
        </authorList>
    </citation>
    <scope>NUCLEOTIDE SEQUENCE [LARGE SCALE GENOMIC DNA]</scope>
    <source>
        <strain evidence="7 8">62-1032</strain>
    </source>
</reference>
<dbReference type="EMBL" id="MCGR01000001">
    <property type="protein sequence ID" value="ORY92631.1"/>
    <property type="molecule type" value="Genomic_DNA"/>
</dbReference>
<organism evidence="7 8">
    <name type="scientific">Leucosporidium creatinivorum</name>
    <dbReference type="NCBI Taxonomy" id="106004"/>
    <lineage>
        <taxon>Eukaryota</taxon>
        <taxon>Fungi</taxon>
        <taxon>Dikarya</taxon>
        <taxon>Basidiomycota</taxon>
        <taxon>Pucciniomycotina</taxon>
        <taxon>Microbotryomycetes</taxon>
        <taxon>Leucosporidiales</taxon>
        <taxon>Leucosporidium</taxon>
    </lineage>
</organism>
<evidence type="ECO:0000313" key="8">
    <source>
        <dbReference type="Proteomes" id="UP000193467"/>
    </source>
</evidence>
<evidence type="ECO:0000256" key="4">
    <source>
        <dbReference type="ARBA" id="ARBA00022989"/>
    </source>
</evidence>
<keyword evidence="8" id="KW-1185">Reference proteome</keyword>
<dbReference type="GO" id="GO:0016755">
    <property type="term" value="F:aminoacyltransferase activity"/>
    <property type="evidence" value="ECO:0007669"/>
    <property type="project" value="TreeGrafter"/>
</dbReference>
<dbReference type="InterPro" id="IPR024320">
    <property type="entry name" value="LPG_synthase_C"/>
</dbReference>
<keyword evidence="2" id="KW-1003">Cell membrane</keyword>
<dbReference type="STRING" id="106004.A0A1Y2G3W4"/>
<gene>
    <name evidence="7" type="ORF">BCR35DRAFT_298104</name>
</gene>